<dbReference type="RefSeq" id="WP_369790269.1">
    <property type="nucleotide sequence ID" value="NZ_CP165628.1"/>
</dbReference>
<dbReference type="GO" id="GO:0009372">
    <property type="term" value="P:quorum sensing"/>
    <property type="evidence" value="ECO:0007669"/>
    <property type="project" value="UniProtKB-UniRule"/>
</dbReference>
<accession>A0AB39VX02</accession>
<organism evidence="10">
    <name type="scientific">Rouxiella sp. WC2420</name>
    <dbReference type="NCBI Taxonomy" id="3234145"/>
    <lineage>
        <taxon>Bacteria</taxon>
        <taxon>Pseudomonadati</taxon>
        <taxon>Pseudomonadota</taxon>
        <taxon>Gammaproteobacteria</taxon>
        <taxon>Enterobacterales</taxon>
        <taxon>Yersiniaceae</taxon>
        <taxon>Rouxiella</taxon>
    </lineage>
</organism>
<comment type="catalytic activity">
    <reaction evidence="7 9">
        <text>a fatty acyl-[ACP] + S-adenosyl-L-methionine = an N-acyl-L-homoserine lactone + S-methyl-5'-thioadenosine + holo-[ACP] + H(+)</text>
        <dbReference type="Rhea" id="RHEA:10096"/>
        <dbReference type="Rhea" id="RHEA-COMP:9685"/>
        <dbReference type="Rhea" id="RHEA-COMP:14125"/>
        <dbReference type="ChEBI" id="CHEBI:15378"/>
        <dbReference type="ChEBI" id="CHEBI:17509"/>
        <dbReference type="ChEBI" id="CHEBI:55474"/>
        <dbReference type="ChEBI" id="CHEBI:59789"/>
        <dbReference type="ChEBI" id="CHEBI:64479"/>
        <dbReference type="ChEBI" id="CHEBI:138651"/>
        <dbReference type="EC" id="2.3.1.184"/>
    </reaction>
</comment>
<dbReference type="AlphaFoldDB" id="A0AB39VX02"/>
<evidence type="ECO:0000256" key="3">
    <source>
        <dbReference type="ARBA" id="ARBA00022654"/>
    </source>
</evidence>
<dbReference type="PROSITE" id="PS51187">
    <property type="entry name" value="AUTOINDUCER_SYNTH_2"/>
    <property type="match status" value="1"/>
</dbReference>
<evidence type="ECO:0000256" key="9">
    <source>
        <dbReference type="RuleBase" id="RU361135"/>
    </source>
</evidence>
<evidence type="ECO:0000256" key="6">
    <source>
        <dbReference type="ARBA" id="ARBA00022929"/>
    </source>
</evidence>
<dbReference type="PANTHER" id="PTHR39322">
    <property type="entry name" value="ACYL-HOMOSERINE-LACTONE SYNTHASE"/>
    <property type="match status" value="1"/>
</dbReference>
<dbReference type="EC" id="2.3.1.184" evidence="1 9"/>
<evidence type="ECO:0000256" key="7">
    <source>
        <dbReference type="ARBA" id="ARBA00048576"/>
    </source>
</evidence>
<dbReference type="GO" id="GO:0061579">
    <property type="term" value="F:N-acyl homoserine lactone synthase activity"/>
    <property type="evidence" value="ECO:0007669"/>
    <property type="project" value="UniProtKB-UniRule"/>
</dbReference>
<dbReference type="EMBL" id="CP165628">
    <property type="protein sequence ID" value="XDU74018.1"/>
    <property type="molecule type" value="Genomic_DNA"/>
</dbReference>
<dbReference type="Pfam" id="PF00765">
    <property type="entry name" value="Autoind_synth"/>
    <property type="match status" value="1"/>
</dbReference>
<reference evidence="10" key="1">
    <citation type="submission" date="2024-07" db="EMBL/GenBank/DDBJ databases">
        <authorList>
            <person name="Biller S.J."/>
        </authorList>
    </citation>
    <scope>NUCLEOTIDE SEQUENCE</scope>
    <source>
        <strain evidence="10">WC2420</strain>
    </source>
</reference>
<evidence type="ECO:0000256" key="1">
    <source>
        <dbReference type="ARBA" id="ARBA00012340"/>
    </source>
</evidence>
<sequence length="219" mass="25802">MLEFTDVKYEDLSSEQSNEIYTVRKAVFKDRLDWKVNCSEGKEFDQYDNSKTTYIFGRQNQSLICSLRFIETRHPTMIMNTFLPYFKNIHIPDGNFLESSRFFIDKDRLKQSTVCNEPVCLMLFLAKINYAQSRGYEGIYAIVSHSMLKIVKMSGWKIDVVERGISEKTAAVYLIFMPTDKLNQQILINNIQQQSWLRSDTLDSWPLSFHPKEQWSNKM</sequence>
<evidence type="ECO:0000256" key="4">
    <source>
        <dbReference type="ARBA" id="ARBA00022679"/>
    </source>
</evidence>
<evidence type="ECO:0000256" key="2">
    <source>
        <dbReference type="ARBA" id="ARBA00018768"/>
    </source>
</evidence>
<dbReference type="PANTHER" id="PTHR39322:SF1">
    <property type="entry name" value="ISOVALERYL-HOMOSERINE LACTONE SYNTHASE"/>
    <property type="match status" value="1"/>
</dbReference>
<keyword evidence="4 9" id="KW-0808">Transferase</keyword>
<evidence type="ECO:0000313" key="10">
    <source>
        <dbReference type="EMBL" id="XDU74018.1"/>
    </source>
</evidence>
<keyword evidence="5 9" id="KW-0949">S-adenosyl-L-methionine</keyword>
<keyword evidence="3 8" id="KW-0673">Quorum sensing</keyword>
<keyword evidence="6 8" id="KW-0071">Autoinducer synthesis</keyword>
<dbReference type="Gene3D" id="3.40.630.30">
    <property type="match status" value="1"/>
</dbReference>
<evidence type="ECO:0000256" key="5">
    <source>
        <dbReference type="ARBA" id="ARBA00022691"/>
    </source>
</evidence>
<name>A0AB39VX02_9GAMM</name>
<dbReference type="PRINTS" id="PR01549">
    <property type="entry name" value="AUTOINDCRSYN"/>
</dbReference>
<protein>
    <recommendedName>
        <fullName evidence="2 9">Acyl-homoserine-lactone synthase</fullName>
        <ecNumber evidence="1 9">2.3.1.184</ecNumber>
    </recommendedName>
    <alternativeName>
        <fullName evidence="9">Autoinducer synthesis protein</fullName>
    </alternativeName>
</protein>
<proteinExistence type="inferred from homology"/>
<gene>
    <name evidence="10" type="ORF">AB3G37_08080</name>
</gene>
<evidence type="ECO:0000256" key="8">
    <source>
        <dbReference type="PROSITE-ProRule" id="PRU00533"/>
    </source>
</evidence>
<dbReference type="InterPro" id="IPR001690">
    <property type="entry name" value="Autoind_synthase"/>
</dbReference>
<dbReference type="InterPro" id="IPR016181">
    <property type="entry name" value="Acyl_CoA_acyltransferase"/>
</dbReference>
<dbReference type="SUPFAM" id="SSF55729">
    <property type="entry name" value="Acyl-CoA N-acyltransferases (Nat)"/>
    <property type="match status" value="1"/>
</dbReference>
<comment type="similarity">
    <text evidence="8 9">Belongs to the autoinducer synthase family.</text>
</comment>
<dbReference type="GO" id="GO:0007165">
    <property type="term" value="P:signal transduction"/>
    <property type="evidence" value="ECO:0007669"/>
    <property type="project" value="TreeGrafter"/>
</dbReference>